<keyword evidence="1" id="KW-0812">Transmembrane</keyword>
<accession>A0A4U0XQM1</accession>
<dbReference type="InterPro" id="IPR034110">
    <property type="entry name" value="LSMD1_Sm"/>
</dbReference>
<dbReference type="CDD" id="cd06168">
    <property type="entry name" value="LSMD1"/>
    <property type="match status" value="1"/>
</dbReference>
<reference evidence="2 3" key="1">
    <citation type="submission" date="2017-03" db="EMBL/GenBank/DDBJ databases">
        <title>Genomes of endolithic fungi from Antarctica.</title>
        <authorList>
            <person name="Coleine C."/>
            <person name="Masonjones S."/>
            <person name="Stajich J.E."/>
        </authorList>
    </citation>
    <scope>NUCLEOTIDE SEQUENCE [LARGE SCALE GENOMIC DNA]</scope>
    <source>
        <strain evidence="2 3">CCFEE 5184</strain>
    </source>
</reference>
<dbReference type="InterPro" id="IPR050914">
    <property type="entry name" value="snRNP_SmB/NAA38-like"/>
</dbReference>
<dbReference type="EMBL" id="NAJQ01000106">
    <property type="protein sequence ID" value="TKA78716.1"/>
    <property type="molecule type" value="Genomic_DNA"/>
</dbReference>
<keyword evidence="1" id="KW-1133">Transmembrane helix</keyword>
<sequence length="157" mass="17487">MADVEASTESAHAVQCLDGFLNKTLHLHITDGRMFVGQMKCTDHERNIILAMTHEYRQPSRVDVKLAAERHEKAGMPGNVKVDMKKRFLGDGDWGRWVDAMRAYGNRGIIFALMTVAIFDLALAIALELVALVLVLIIHKDFAKPGGVGDAVYVRRQ</sequence>
<dbReference type="PANTHER" id="PTHR10701:SF5">
    <property type="entry name" value="N-ALPHA-ACETYLTRANSFERASE 38, NATC AUXILIARY SUBUNIT"/>
    <property type="match status" value="1"/>
</dbReference>
<dbReference type="PANTHER" id="PTHR10701">
    <property type="entry name" value="SMALL NUCLEAR RIBONUCLEOPROTEIN-ASSOCIATED PROTEIN B AND N"/>
    <property type="match status" value="1"/>
</dbReference>
<proteinExistence type="predicted"/>
<dbReference type="AlphaFoldDB" id="A0A4U0XQM1"/>
<organism evidence="2 3">
    <name type="scientific">Friedmanniomyces simplex</name>
    <dbReference type="NCBI Taxonomy" id="329884"/>
    <lineage>
        <taxon>Eukaryota</taxon>
        <taxon>Fungi</taxon>
        <taxon>Dikarya</taxon>
        <taxon>Ascomycota</taxon>
        <taxon>Pezizomycotina</taxon>
        <taxon>Dothideomycetes</taxon>
        <taxon>Dothideomycetidae</taxon>
        <taxon>Mycosphaerellales</taxon>
        <taxon>Teratosphaeriaceae</taxon>
        <taxon>Friedmanniomyces</taxon>
    </lineage>
</organism>
<dbReference type="SUPFAM" id="SSF50182">
    <property type="entry name" value="Sm-like ribonucleoproteins"/>
    <property type="match status" value="1"/>
</dbReference>
<feature type="transmembrane region" description="Helical" evidence="1">
    <location>
        <begin position="109"/>
        <end position="138"/>
    </location>
</feature>
<gene>
    <name evidence="2" type="ORF">B0A55_04546</name>
</gene>
<dbReference type="OrthoDB" id="368909at2759"/>
<dbReference type="GO" id="GO:0031417">
    <property type="term" value="C:NatC complex"/>
    <property type="evidence" value="ECO:0007669"/>
    <property type="project" value="InterPro"/>
</dbReference>
<protein>
    <submittedName>
        <fullName evidence="2">Uncharacterized protein</fullName>
    </submittedName>
</protein>
<comment type="caution">
    <text evidence="2">The sequence shown here is derived from an EMBL/GenBank/DDBJ whole genome shotgun (WGS) entry which is preliminary data.</text>
</comment>
<keyword evidence="1" id="KW-0472">Membrane</keyword>
<evidence type="ECO:0000256" key="1">
    <source>
        <dbReference type="SAM" id="Phobius"/>
    </source>
</evidence>
<dbReference type="InterPro" id="IPR010920">
    <property type="entry name" value="LSM_dom_sf"/>
</dbReference>
<evidence type="ECO:0000313" key="3">
    <source>
        <dbReference type="Proteomes" id="UP000309340"/>
    </source>
</evidence>
<dbReference type="Gene3D" id="2.30.30.100">
    <property type="match status" value="1"/>
</dbReference>
<dbReference type="STRING" id="329884.A0A4U0XQM1"/>
<dbReference type="Proteomes" id="UP000309340">
    <property type="component" value="Unassembled WGS sequence"/>
</dbReference>
<keyword evidence="3" id="KW-1185">Reference proteome</keyword>
<evidence type="ECO:0000313" key="2">
    <source>
        <dbReference type="EMBL" id="TKA78716.1"/>
    </source>
</evidence>
<name>A0A4U0XQM1_9PEZI</name>